<dbReference type="AlphaFoldDB" id="A0A543FUX8"/>
<feature type="transmembrane region" description="Helical" evidence="1">
    <location>
        <begin position="141"/>
        <end position="160"/>
    </location>
</feature>
<dbReference type="RefSeq" id="WP_246122340.1">
    <property type="nucleotide sequence ID" value="NZ_VFPH01000002.1"/>
</dbReference>
<keyword evidence="1" id="KW-0812">Transmembrane</keyword>
<feature type="signal peptide" evidence="2">
    <location>
        <begin position="1"/>
        <end position="23"/>
    </location>
</feature>
<evidence type="ECO:0000313" key="3">
    <source>
        <dbReference type="EMBL" id="TQM37632.1"/>
    </source>
</evidence>
<keyword evidence="1" id="KW-1133">Transmembrane helix</keyword>
<reference evidence="3 4" key="1">
    <citation type="submission" date="2019-06" db="EMBL/GenBank/DDBJ databases">
        <title>Sequencing the genomes of 1000 actinobacteria strains.</title>
        <authorList>
            <person name="Klenk H.-P."/>
        </authorList>
    </citation>
    <scope>NUCLEOTIDE SEQUENCE [LARGE SCALE GENOMIC DNA]</scope>
    <source>
        <strain evidence="3 4">DSM 45511</strain>
    </source>
</reference>
<evidence type="ECO:0008006" key="5">
    <source>
        <dbReference type="Google" id="ProtNLM"/>
    </source>
</evidence>
<evidence type="ECO:0000313" key="4">
    <source>
        <dbReference type="Proteomes" id="UP000319818"/>
    </source>
</evidence>
<dbReference type="Proteomes" id="UP000319818">
    <property type="component" value="Unassembled WGS sequence"/>
</dbReference>
<proteinExistence type="predicted"/>
<sequence>MRWIGGLLVVAAVMLTSATPALAHGGVVGADLRIAASLGDRELTVIIRRVAAVPGPLRVDVVNHAGSRGGTLRVGAVPQNGGPATARELRLTDGGGSAGLDLQVDRVGAWELLVDDGRETARFPFVVPDDVPPAAEWTTTAGFTTAGGLLLAALAGAAFGRRAWPPLVLGGGAAAAVVVATTAALLSSSLPPQQEIDPVTGRPLSIDAPDAGRPHVNLLVDATLAAGERSPLDLRLVDGATGRPVDDLVLHHDALVHLVVIGPGGQFAHLHPVRVAPGEFRVWFRPASGGEHRVHAELERRGGGVQLPDATVRATGPPVAEPLPGGPGDHDAGGMTARITASTLVAGEPSVLTAEFGAAGQPVRDLQPWLGMAGHLITTGPDGTLGHVHAMPDPTAAVPDETVATGGPRVEFVYTFPTAGRHRVWFQVERDYQVVTVPVEVDVTAAEDGS</sequence>
<gene>
    <name evidence="3" type="ORF">FB388_4849</name>
</gene>
<keyword evidence="4" id="KW-1185">Reference proteome</keyword>
<name>A0A543FUX8_9PSEU</name>
<evidence type="ECO:0000256" key="2">
    <source>
        <dbReference type="SAM" id="SignalP"/>
    </source>
</evidence>
<feature type="chain" id="PRO_5022098637" description="Secreted protein" evidence="2">
    <location>
        <begin position="24"/>
        <end position="450"/>
    </location>
</feature>
<dbReference type="EMBL" id="VFPH01000002">
    <property type="protein sequence ID" value="TQM37632.1"/>
    <property type="molecule type" value="Genomic_DNA"/>
</dbReference>
<keyword evidence="1" id="KW-0472">Membrane</keyword>
<evidence type="ECO:0000256" key="1">
    <source>
        <dbReference type="SAM" id="Phobius"/>
    </source>
</evidence>
<keyword evidence="2" id="KW-0732">Signal</keyword>
<organism evidence="3 4">
    <name type="scientific">Pseudonocardia cypriaca</name>
    <dbReference type="NCBI Taxonomy" id="882449"/>
    <lineage>
        <taxon>Bacteria</taxon>
        <taxon>Bacillati</taxon>
        <taxon>Actinomycetota</taxon>
        <taxon>Actinomycetes</taxon>
        <taxon>Pseudonocardiales</taxon>
        <taxon>Pseudonocardiaceae</taxon>
        <taxon>Pseudonocardia</taxon>
    </lineage>
</organism>
<protein>
    <recommendedName>
        <fullName evidence="5">Secreted protein</fullName>
    </recommendedName>
</protein>
<comment type="caution">
    <text evidence="3">The sequence shown here is derived from an EMBL/GenBank/DDBJ whole genome shotgun (WGS) entry which is preliminary data.</text>
</comment>
<feature type="transmembrane region" description="Helical" evidence="1">
    <location>
        <begin position="167"/>
        <end position="186"/>
    </location>
</feature>
<accession>A0A543FUX8</accession>